<evidence type="ECO:0000313" key="3">
    <source>
        <dbReference type="Proteomes" id="UP000254601"/>
    </source>
</evidence>
<feature type="transmembrane region" description="Helical" evidence="1">
    <location>
        <begin position="43"/>
        <end position="65"/>
    </location>
</feature>
<evidence type="ECO:0000256" key="1">
    <source>
        <dbReference type="SAM" id="Phobius"/>
    </source>
</evidence>
<keyword evidence="1" id="KW-1133">Transmembrane helix</keyword>
<dbReference type="Proteomes" id="UP000254601">
    <property type="component" value="Unassembled WGS sequence"/>
</dbReference>
<keyword evidence="1" id="KW-0812">Transmembrane</keyword>
<dbReference type="EMBL" id="UHIC01000001">
    <property type="protein sequence ID" value="SUO93944.1"/>
    <property type="molecule type" value="Genomic_DNA"/>
</dbReference>
<reference evidence="2 3" key="1">
    <citation type="submission" date="2018-06" db="EMBL/GenBank/DDBJ databases">
        <authorList>
            <consortium name="Pathogen Informatics"/>
            <person name="Doyle S."/>
        </authorList>
    </citation>
    <scope>NUCLEOTIDE SEQUENCE [LARGE SCALE GENOMIC DNA]</scope>
    <source>
        <strain evidence="2 3">NCTC13337</strain>
    </source>
</reference>
<dbReference type="RefSeq" id="WP_072577152.1">
    <property type="nucleotide sequence ID" value="NZ_LWHB01000138.1"/>
</dbReference>
<gene>
    <name evidence="2" type="ORF">NCTC13337_00477</name>
</gene>
<dbReference type="AlphaFoldDB" id="A0A380MP37"/>
<feature type="transmembrane region" description="Helical" evidence="1">
    <location>
        <begin position="71"/>
        <end position="91"/>
    </location>
</feature>
<organism evidence="2 3">
    <name type="scientific">Suttonella ornithocola</name>
    <dbReference type="NCBI Taxonomy" id="279832"/>
    <lineage>
        <taxon>Bacteria</taxon>
        <taxon>Pseudomonadati</taxon>
        <taxon>Pseudomonadota</taxon>
        <taxon>Gammaproteobacteria</taxon>
        <taxon>Cardiobacteriales</taxon>
        <taxon>Cardiobacteriaceae</taxon>
        <taxon>Suttonella</taxon>
    </lineage>
</organism>
<name>A0A380MP37_9GAMM</name>
<proteinExistence type="predicted"/>
<keyword evidence="3" id="KW-1185">Reference proteome</keyword>
<keyword evidence="1" id="KW-0472">Membrane</keyword>
<feature type="transmembrane region" description="Helical" evidence="1">
    <location>
        <begin position="12"/>
        <end position="31"/>
    </location>
</feature>
<sequence length="93" mass="10493">MDDKPENYAVLFIAFILIGPPLGALVMPLFMRTNWQIIFKGTHLPIIGLYGYISAILTGLTIWWLQLYRGVYGTFISILLGCFISVGLYFLMG</sequence>
<protein>
    <submittedName>
        <fullName evidence="2">Uncharacterized protein</fullName>
    </submittedName>
</protein>
<evidence type="ECO:0000313" key="2">
    <source>
        <dbReference type="EMBL" id="SUO93944.1"/>
    </source>
</evidence>
<accession>A0A380MP37</accession>